<dbReference type="EMBL" id="UZAG01019811">
    <property type="protein sequence ID" value="VDO44923.1"/>
    <property type="molecule type" value="Genomic_DNA"/>
</dbReference>
<proteinExistence type="predicted"/>
<dbReference type="AlphaFoldDB" id="A0A0R3R565"/>
<evidence type="ECO:0000313" key="2">
    <source>
        <dbReference type="Proteomes" id="UP000280834"/>
    </source>
</evidence>
<dbReference type="Proteomes" id="UP000280834">
    <property type="component" value="Unassembled WGS sequence"/>
</dbReference>
<accession>A0A0R3R565</accession>
<protein>
    <submittedName>
        <fullName evidence="3">Lipoprotein</fullName>
    </submittedName>
</protein>
<reference evidence="1 2" key="2">
    <citation type="submission" date="2018-11" db="EMBL/GenBank/DDBJ databases">
        <authorList>
            <consortium name="Pathogen Informatics"/>
        </authorList>
    </citation>
    <scope>NUCLEOTIDE SEQUENCE [LARGE SCALE GENOMIC DNA]</scope>
</reference>
<sequence length="52" mass="6147">MANNLFALLKFDSVFLTAGCRILMKLIIIDICFRQEKMFPFFFKKEKIKKGV</sequence>
<reference evidence="3" key="1">
    <citation type="submission" date="2017-02" db="UniProtKB">
        <authorList>
            <consortium name="WormBaseParasite"/>
        </authorList>
    </citation>
    <scope>IDENTIFICATION</scope>
</reference>
<organism evidence="3">
    <name type="scientific">Brugia timori</name>
    <dbReference type="NCBI Taxonomy" id="42155"/>
    <lineage>
        <taxon>Eukaryota</taxon>
        <taxon>Metazoa</taxon>
        <taxon>Ecdysozoa</taxon>
        <taxon>Nematoda</taxon>
        <taxon>Chromadorea</taxon>
        <taxon>Rhabditida</taxon>
        <taxon>Spirurina</taxon>
        <taxon>Spiruromorpha</taxon>
        <taxon>Filarioidea</taxon>
        <taxon>Onchocercidae</taxon>
        <taxon>Brugia</taxon>
    </lineage>
</organism>
<name>A0A0R3R565_9BILA</name>
<gene>
    <name evidence="1" type="ORF">BTMF_LOCUS13152</name>
</gene>
<evidence type="ECO:0000313" key="1">
    <source>
        <dbReference type="EMBL" id="VDO44923.1"/>
    </source>
</evidence>
<evidence type="ECO:0000313" key="3">
    <source>
        <dbReference type="WBParaSite" id="BTMF_0001515501-mRNA-1"/>
    </source>
</evidence>
<keyword evidence="2" id="KW-1185">Reference proteome</keyword>
<dbReference type="WBParaSite" id="BTMF_0001515501-mRNA-1">
    <property type="protein sequence ID" value="BTMF_0001515501-mRNA-1"/>
    <property type="gene ID" value="BTMF_0001515501"/>
</dbReference>